<evidence type="ECO:0000313" key="3">
    <source>
        <dbReference type="EMBL" id="MFC5993355.1"/>
    </source>
</evidence>
<feature type="transmembrane region" description="Helical" evidence="1">
    <location>
        <begin position="149"/>
        <end position="170"/>
    </location>
</feature>
<dbReference type="EC" id="3.4.-.-" evidence="3"/>
<feature type="transmembrane region" description="Helical" evidence="1">
    <location>
        <begin position="190"/>
        <end position="212"/>
    </location>
</feature>
<feature type="transmembrane region" description="Helical" evidence="1">
    <location>
        <begin position="83"/>
        <end position="103"/>
    </location>
</feature>
<evidence type="ECO:0000313" key="4">
    <source>
        <dbReference type="Proteomes" id="UP001596302"/>
    </source>
</evidence>
<comment type="caution">
    <text evidence="3">The sequence shown here is derived from an EMBL/GenBank/DDBJ whole genome shotgun (WGS) entry which is preliminary data.</text>
</comment>
<dbReference type="InterPro" id="IPR015837">
    <property type="entry name" value="UCP026622_CAAX_protease"/>
</dbReference>
<dbReference type="PIRSF" id="PIRSF026622">
    <property type="entry name" value="Proteas_026622"/>
    <property type="match status" value="1"/>
</dbReference>
<organism evidence="3 4">
    <name type="scientific">Pseudonocardia hispaniensis</name>
    <dbReference type="NCBI Taxonomy" id="904933"/>
    <lineage>
        <taxon>Bacteria</taxon>
        <taxon>Bacillati</taxon>
        <taxon>Actinomycetota</taxon>
        <taxon>Actinomycetes</taxon>
        <taxon>Pseudonocardiales</taxon>
        <taxon>Pseudonocardiaceae</taxon>
        <taxon>Pseudonocardia</taxon>
    </lineage>
</organism>
<feature type="transmembrane region" description="Helical" evidence="1">
    <location>
        <begin position="23"/>
        <end position="40"/>
    </location>
</feature>
<name>A0ABW1IYT3_9PSEU</name>
<keyword evidence="3" id="KW-0378">Hydrolase</keyword>
<feature type="transmembrane region" description="Helical" evidence="1">
    <location>
        <begin position="115"/>
        <end position="137"/>
    </location>
</feature>
<evidence type="ECO:0000256" key="1">
    <source>
        <dbReference type="SAM" id="Phobius"/>
    </source>
</evidence>
<dbReference type="Pfam" id="PF02517">
    <property type="entry name" value="Rce1-like"/>
    <property type="match status" value="1"/>
</dbReference>
<feature type="domain" description="CAAX prenyl protease 2/Lysostaphin resistance protein A-like" evidence="2">
    <location>
        <begin position="123"/>
        <end position="232"/>
    </location>
</feature>
<keyword evidence="1" id="KW-0472">Membrane</keyword>
<proteinExistence type="predicted"/>
<dbReference type="InterPro" id="IPR003675">
    <property type="entry name" value="Rce1/LyrA-like_dom"/>
</dbReference>
<protein>
    <submittedName>
        <fullName evidence="3">CPBP family intramembrane glutamic endopeptidase</fullName>
        <ecNumber evidence="3">3.4.-.-</ecNumber>
    </submittedName>
</protein>
<evidence type="ECO:0000259" key="2">
    <source>
        <dbReference type="Pfam" id="PF02517"/>
    </source>
</evidence>
<dbReference type="RefSeq" id="WP_379582836.1">
    <property type="nucleotide sequence ID" value="NZ_JBHSQW010000009.1"/>
</dbReference>
<dbReference type="EMBL" id="JBHSQW010000009">
    <property type="protein sequence ID" value="MFC5993355.1"/>
    <property type="molecule type" value="Genomic_DNA"/>
</dbReference>
<feature type="transmembrane region" description="Helical" evidence="1">
    <location>
        <begin position="224"/>
        <end position="242"/>
    </location>
</feature>
<gene>
    <name evidence="3" type="ORF">ACFQE5_03900</name>
</gene>
<feature type="transmembrane region" description="Helical" evidence="1">
    <location>
        <begin position="46"/>
        <end position="62"/>
    </location>
</feature>
<accession>A0ABW1IYT3</accession>
<keyword evidence="1" id="KW-0812">Transmembrane</keyword>
<reference evidence="4" key="1">
    <citation type="journal article" date="2019" name="Int. J. Syst. Evol. Microbiol.">
        <title>The Global Catalogue of Microorganisms (GCM) 10K type strain sequencing project: providing services to taxonomists for standard genome sequencing and annotation.</title>
        <authorList>
            <consortium name="The Broad Institute Genomics Platform"/>
            <consortium name="The Broad Institute Genome Sequencing Center for Infectious Disease"/>
            <person name="Wu L."/>
            <person name="Ma J."/>
        </authorList>
    </citation>
    <scope>NUCLEOTIDE SEQUENCE [LARGE SCALE GENOMIC DNA]</scope>
    <source>
        <strain evidence="4">CCM 8391</strain>
    </source>
</reference>
<keyword evidence="4" id="KW-1185">Reference proteome</keyword>
<dbReference type="Proteomes" id="UP001596302">
    <property type="component" value="Unassembled WGS sequence"/>
</dbReference>
<dbReference type="GO" id="GO:0016787">
    <property type="term" value="F:hydrolase activity"/>
    <property type="evidence" value="ECO:0007669"/>
    <property type="project" value="UniProtKB-KW"/>
</dbReference>
<keyword evidence="1" id="KW-1133">Transmembrane helix</keyword>
<sequence length="244" mass="25351">MTAVLEARPGTPTGPRRALRRRLGLFSAITILAASNVVSNRIWPEAYVPWNLAIAAILLILARRSGLSWDDLGLASARLRRGLTIGGLAAGLVGVLYLLALAVPATRSAFVDSRAAGPLGAALFAALVRIPLGTVVLEETAFRGVLPALVAGGWWRSALVSSGLFGLWHVLPSLGVAQANAAVGAAVGGWGAVAQVGLAVLFTFAAGLLMCAWQRWSGHLVTPMLAHVATNSLGVLLAWWLVTS</sequence>